<dbReference type="InterPro" id="IPR029058">
    <property type="entry name" value="AB_hydrolase_fold"/>
</dbReference>
<dbReference type="EMBL" id="KB107415">
    <property type="protein sequence ID" value="ELK30012.1"/>
    <property type="molecule type" value="Genomic_DNA"/>
</dbReference>
<dbReference type="PANTHER" id="PTHR43903">
    <property type="entry name" value="NEUROLIGIN"/>
    <property type="match status" value="1"/>
</dbReference>
<dbReference type="InterPro" id="IPR002018">
    <property type="entry name" value="CarbesteraseB"/>
</dbReference>
<gene>
    <name evidence="5" type="ORF">MDA_GLEAN10000652</name>
</gene>
<feature type="compositionally biased region" description="Pro residues" evidence="3">
    <location>
        <begin position="1"/>
        <end position="10"/>
    </location>
</feature>
<name>L5LVD9_MYODS</name>
<evidence type="ECO:0000256" key="2">
    <source>
        <dbReference type="ARBA" id="ARBA00022729"/>
    </source>
</evidence>
<reference evidence="6" key="1">
    <citation type="journal article" date="2013" name="Science">
        <title>Comparative analysis of bat genomes provides insight into the evolution of flight and immunity.</title>
        <authorList>
            <person name="Zhang G."/>
            <person name="Cowled C."/>
            <person name="Shi Z."/>
            <person name="Huang Z."/>
            <person name="Bishop-Lilly K.A."/>
            <person name="Fang X."/>
            <person name="Wynne J.W."/>
            <person name="Xiong Z."/>
            <person name="Baker M.L."/>
            <person name="Zhao W."/>
            <person name="Tachedjian M."/>
            <person name="Zhu Y."/>
            <person name="Zhou P."/>
            <person name="Jiang X."/>
            <person name="Ng J."/>
            <person name="Yang L."/>
            <person name="Wu L."/>
            <person name="Xiao J."/>
            <person name="Feng Y."/>
            <person name="Chen Y."/>
            <person name="Sun X."/>
            <person name="Zhang Y."/>
            <person name="Marsh G.A."/>
            <person name="Crameri G."/>
            <person name="Broder C.C."/>
            <person name="Frey K.G."/>
            <person name="Wang L.F."/>
            <person name="Wang J."/>
        </authorList>
    </citation>
    <scope>NUCLEOTIDE SEQUENCE [LARGE SCALE GENOMIC DNA]</scope>
</reference>
<dbReference type="Gene3D" id="3.40.50.1820">
    <property type="entry name" value="alpha/beta hydrolase"/>
    <property type="match status" value="1"/>
</dbReference>
<evidence type="ECO:0000259" key="4">
    <source>
        <dbReference type="Pfam" id="PF00135"/>
    </source>
</evidence>
<accession>L5LVD9</accession>
<dbReference type="Proteomes" id="UP000010556">
    <property type="component" value="Unassembled WGS sequence"/>
</dbReference>
<sequence>MSPGCLPPHKYPSHRQGHQDRHTHHGAPGAGCLRPRLLLGSSERRKGTLKAKDFKQPCLQVTLTQLNTRGSEDCLYLNIWVPQGQKEVSQNLPVMIWIYGGGFVIGSGQGLNFLSDYMYEGEEIATRGNVIVVTFNYRLGPLGFLSTGDANLPGVLGALGKG</sequence>
<dbReference type="AlphaFoldDB" id="L5LVD9"/>
<protein>
    <submittedName>
        <fullName evidence="5">Bile salt-activated lipase</fullName>
    </submittedName>
</protein>
<evidence type="ECO:0000313" key="6">
    <source>
        <dbReference type="Proteomes" id="UP000010556"/>
    </source>
</evidence>
<feature type="domain" description="Carboxylesterase type B" evidence="4">
    <location>
        <begin position="46"/>
        <end position="157"/>
    </location>
</feature>
<keyword evidence="2" id="KW-0732">Signal</keyword>
<dbReference type="PROSITE" id="PS00941">
    <property type="entry name" value="CARBOXYLESTERASE_B_2"/>
    <property type="match status" value="1"/>
</dbReference>
<dbReference type="InterPro" id="IPR019819">
    <property type="entry name" value="Carboxylesterase_B_CS"/>
</dbReference>
<proteinExistence type="inferred from homology"/>
<dbReference type="Pfam" id="PF00135">
    <property type="entry name" value="COesterase"/>
    <property type="match status" value="1"/>
</dbReference>
<dbReference type="InterPro" id="IPR051093">
    <property type="entry name" value="Neuroligin/BSAL"/>
</dbReference>
<organism evidence="5 6">
    <name type="scientific">Myotis davidii</name>
    <name type="common">David's myotis</name>
    <dbReference type="NCBI Taxonomy" id="225400"/>
    <lineage>
        <taxon>Eukaryota</taxon>
        <taxon>Metazoa</taxon>
        <taxon>Chordata</taxon>
        <taxon>Craniata</taxon>
        <taxon>Vertebrata</taxon>
        <taxon>Euteleostomi</taxon>
        <taxon>Mammalia</taxon>
        <taxon>Eutheria</taxon>
        <taxon>Laurasiatheria</taxon>
        <taxon>Chiroptera</taxon>
        <taxon>Yangochiroptera</taxon>
        <taxon>Vespertilionidae</taxon>
        <taxon>Myotis</taxon>
    </lineage>
</organism>
<comment type="similarity">
    <text evidence="1">Belongs to the type-B carboxylesterase/lipase family.</text>
</comment>
<evidence type="ECO:0000313" key="5">
    <source>
        <dbReference type="EMBL" id="ELK30012.1"/>
    </source>
</evidence>
<evidence type="ECO:0000256" key="3">
    <source>
        <dbReference type="SAM" id="MobiDB-lite"/>
    </source>
</evidence>
<keyword evidence="6" id="KW-1185">Reference proteome</keyword>
<evidence type="ECO:0000256" key="1">
    <source>
        <dbReference type="ARBA" id="ARBA00005964"/>
    </source>
</evidence>
<feature type="compositionally biased region" description="Basic residues" evidence="3">
    <location>
        <begin position="11"/>
        <end position="25"/>
    </location>
</feature>
<feature type="region of interest" description="Disordered" evidence="3">
    <location>
        <begin position="1"/>
        <end position="29"/>
    </location>
</feature>
<dbReference type="SUPFAM" id="SSF53474">
    <property type="entry name" value="alpha/beta-Hydrolases"/>
    <property type="match status" value="1"/>
</dbReference>